<keyword evidence="1" id="KW-0175">Coiled coil</keyword>
<dbReference type="EMBL" id="KV002457">
    <property type="protein sequence ID" value="KZV38029.1"/>
    <property type="molecule type" value="Genomic_DNA"/>
</dbReference>
<reference evidence="2 3" key="1">
    <citation type="journal article" date="2015" name="Proc. Natl. Acad. Sci. U.S.A.">
        <title>The resurrection genome of Boea hygrometrica: A blueprint for survival of dehydration.</title>
        <authorList>
            <person name="Xiao L."/>
            <person name="Yang G."/>
            <person name="Zhang L."/>
            <person name="Yang X."/>
            <person name="Zhao S."/>
            <person name="Ji Z."/>
            <person name="Zhou Q."/>
            <person name="Hu M."/>
            <person name="Wang Y."/>
            <person name="Chen M."/>
            <person name="Xu Y."/>
            <person name="Jin H."/>
            <person name="Xiao X."/>
            <person name="Hu G."/>
            <person name="Bao F."/>
            <person name="Hu Y."/>
            <person name="Wan P."/>
            <person name="Li L."/>
            <person name="Deng X."/>
            <person name="Kuang T."/>
            <person name="Xiang C."/>
            <person name="Zhu J.K."/>
            <person name="Oliver M.J."/>
            <person name="He Y."/>
        </authorList>
    </citation>
    <scope>NUCLEOTIDE SEQUENCE [LARGE SCALE GENOMIC DNA]</scope>
    <source>
        <strain evidence="3">cv. XS01</strain>
    </source>
</reference>
<evidence type="ECO:0000256" key="1">
    <source>
        <dbReference type="SAM" id="Coils"/>
    </source>
</evidence>
<dbReference type="PANTHER" id="PTHR46635:SF1">
    <property type="entry name" value="GLYCOSYL TRANSFERASE FAMILY 1 PROTEIN"/>
    <property type="match status" value="1"/>
</dbReference>
<proteinExistence type="predicted"/>
<dbReference type="PANTHER" id="PTHR46635">
    <property type="entry name" value="GLYCOSYL TRANSFERASE FAMILY 1 PROTEIN"/>
    <property type="match status" value="1"/>
</dbReference>
<name>A0A2Z7BUD0_9LAMI</name>
<evidence type="ECO:0000313" key="3">
    <source>
        <dbReference type="Proteomes" id="UP000250235"/>
    </source>
</evidence>
<protein>
    <recommendedName>
        <fullName evidence="4">Glycosyl transferase family 1 domain-containing protein</fullName>
    </recommendedName>
</protein>
<sequence>MGSLQSGLPLPRASRLMHASPSSTSSNVARVQRRRPRFSICWRFLSKIRYSQCICVTCCLFFCIFIIQLLNLPGHVREVNKISRKTLGFFKGRSEIDSEGLSFLKELDFGEDFRVEPFKILETFERTYNLENGSVVDSRKVARYGLRKPRLAMVFADLQADSHQIQMATVATGLQHIDYEVEVLALEYGSASEIWSELEINVNVISTDENNGFNVDWLNYDGILVSSLKAVGVISCLMQEPFKNIPLVWTIHEQTLADRLKLLYALKNQNEMIDKWRQVFGRATAIVFPNYILPMAYSICDPGNYLVIPNSPQEAWKAEKLMVPHEDDEHPLIKSGTDGTDDFVIAVVGHQLLYKGLWLEHTLVLQALYPLLTVFSNSSSGLKIVILAGDPTSKYKTAVETIAQSLNYPKETVKCIPVDEDADNVLNTADIVMYGSFREEHTFPGMLLKAMFLGTPIIAPDLPRIRKYVRISIIFPSNLMHWFYTLSALPVQKRVYRSFIYLHLSQVWDRVNGYLFPEKDIKGLREIMFQMVSNGNLSLLAQSAALNGKHTAKHIMVSEGIQAYASLLENIMILPSEVAVSGAATDIPTEIQIEWILDSIGSTESTDPTKENWTWFLDEVEKQFNNKHKENAWLSSAANDSVLHVIWDDQKQIDTDKMIESIEEEESMERTDLLEGLWEEVYRNVRRADRSLHERNGEELERTGQPLCIYEPYFGEGAWPFLHRSSLYRGIRLSTKGKRPGADDVDAPSRLPLLNSSYYREVMGDFGGFLAIANRTDQIHKNAWIGFQCWRVTARKESLSKTAEKSLLQAIEAQRHGDALYFWARMDKDPRSSMIHDFWTFCDVINAGNCRVAFSGAMKRMYGIKQNLDPLPPLPLGKDTFSVMHCWVLPTKSFMEFVMFSRMFVDALDALFYENHQKTGRCYLSLSKGNHCYSRILELLINVWAYHSGRRMVYVDPETGLMQEQHMLEIRRGRMWIEWFDFGTLKSMDQDLAEEFDYENPERHWLWPSTGEVFWKGTYEKEKELRYRQKEARRQRIRERIQRLKQRPRQKALGKYVNPDETNTTKSYPIL</sequence>
<organism evidence="2 3">
    <name type="scientific">Dorcoceras hygrometricum</name>
    <dbReference type="NCBI Taxonomy" id="472368"/>
    <lineage>
        <taxon>Eukaryota</taxon>
        <taxon>Viridiplantae</taxon>
        <taxon>Streptophyta</taxon>
        <taxon>Embryophyta</taxon>
        <taxon>Tracheophyta</taxon>
        <taxon>Spermatophyta</taxon>
        <taxon>Magnoliopsida</taxon>
        <taxon>eudicotyledons</taxon>
        <taxon>Gunneridae</taxon>
        <taxon>Pentapetalae</taxon>
        <taxon>asterids</taxon>
        <taxon>lamiids</taxon>
        <taxon>Lamiales</taxon>
        <taxon>Gesneriaceae</taxon>
        <taxon>Didymocarpoideae</taxon>
        <taxon>Trichosporeae</taxon>
        <taxon>Loxocarpinae</taxon>
        <taxon>Dorcoceras</taxon>
    </lineage>
</organism>
<feature type="coiled-coil region" evidence="1">
    <location>
        <begin position="1020"/>
        <end position="1047"/>
    </location>
</feature>
<evidence type="ECO:0008006" key="4">
    <source>
        <dbReference type="Google" id="ProtNLM"/>
    </source>
</evidence>
<dbReference type="Proteomes" id="UP000250235">
    <property type="component" value="Unassembled WGS sequence"/>
</dbReference>
<dbReference type="OrthoDB" id="1592604at2759"/>
<keyword evidence="3" id="KW-1185">Reference proteome</keyword>
<dbReference type="Gene3D" id="3.40.50.2000">
    <property type="entry name" value="Glycogen Phosphorylase B"/>
    <property type="match status" value="1"/>
</dbReference>
<accession>A0A2Z7BUD0</accession>
<evidence type="ECO:0000313" key="2">
    <source>
        <dbReference type="EMBL" id="KZV38029.1"/>
    </source>
</evidence>
<dbReference type="AlphaFoldDB" id="A0A2Z7BUD0"/>
<gene>
    <name evidence="2" type="ORF">F511_25255</name>
</gene>
<dbReference type="SUPFAM" id="SSF53756">
    <property type="entry name" value="UDP-Glycosyltransferase/glycogen phosphorylase"/>
    <property type="match status" value="1"/>
</dbReference>